<keyword evidence="5" id="KW-0472">Membrane</keyword>
<dbReference type="InterPro" id="IPR019921">
    <property type="entry name" value="Lucif-like_OxRdtase_Rv2161c"/>
</dbReference>
<dbReference type="PANTHER" id="PTHR42847">
    <property type="entry name" value="ALKANESULFONATE MONOOXYGENASE"/>
    <property type="match status" value="1"/>
</dbReference>
<keyword evidence="8" id="KW-1185">Reference proteome</keyword>
<evidence type="ECO:0000259" key="6">
    <source>
        <dbReference type="Pfam" id="PF00296"/>
    </source>
</evidence>
<dbReference type="AlphaFoldDB" id="A0A7I7XYF1"/>
<dbReference type="GO" id="GO:0046306">
    <property type="term" value="P:alkanesulfonate catabolic process"/>
    <property type="evidence" value="ECO:0007669"/>
    <property type="project" value="TreeGrafter"/>
</dbReference>
<dbReference type="Proteomes" id="UP000466931">
    <property type="component" value="Chromosome"/>
</dbReference>
<evidence type="ECO:0000256" key="3">
    <source>
        <dbReference type="ARBA" id="ARBA00023002"/>
    </source>
</evidence>
<keyword evidence="1" id="KW-0285">Flavoprotein</keyword>
<evidence type="ECO:0000256" key="4">
    <source>
        <dbReference type="ARBA" id="ARBA00023033"/>
    </source>
</evidence>
<dbReference type="InterPro" id="IPR036661">
    <property type="entry name" value="Luciferase-like_sf"/>
</dbReference>
<keyword evidence="5" id="KW-1133">Transmembrane helix</keyword>
<evidence type="ECO:0000313" key="7">
    <source>
        <dbReference type="EMBL" id="BBZ34317.1"/>
    </source>
</evidence>
<name>A0A7I7XYF1_9MYCO</name>
<accession>A0A7I7XYF1</accession>
<dbReference type="InterPro" id="IPR050172">
    <property type="entry name" value="SsuD_RutA_monooxygenase"/>
</dbReference>
<dbReference type="PANTHER" id="PTHR42847:SF4">
    <property type="entry name" value="ALKANESULFONATE MONOOXYGENASE-RELATED"/>
    <property type="match status" value="1"/>
</dbReference>
<dbReference type="NCBIfam" id="TIGR03619">
    <property type="entry name" value="F420_Rv2161c"/>
    <property type="match status" value="1"/>
</dbReference>
<feature type="domain" description="Luciferase-like" evidence="6">
    <location>
        <begin position="22"/>
        <end position="259"/>
    </location>
</feature>
<dbReference type="EMBL" id="AP022612">
    <property type="protein sequence ID" value="BBZ34317.1"/>
    <property type="molecule type" value="Genomic_DNA"/>
</dbReference>
<dbReference type="SUPFAM" id="SSF51679">
    <property type="entry name" value="Bacterial luciferase-like"/>
    <property type="match status" value="1"/>
</dbReference>
<proteinExistence type="predicted"/>
<dbReference type="GO" id="GO:0008726">
    <property type="term" value="F:alkanesulfonate monooxygenase activity"/>
    <property type="evidence" value="ECO:0007669"/>
    <property type="project" value="TreeGrafter"/>
</dbReference>
<evidence type="ECO:0000313" key="8">
    <source>
        <dbReference type="Proteomes" id="UP000466931"/>
    </source>
</evidence>
<keyword evidence="4" id="KW-0503">Monooxygenase</keyword>
<feature type="transmembrane region" description="Helical" evidence="5">
    <location>
        <begin position="80"/>
        <end position="101"/>
    </location>
</feature>
<evidence type="ECO:0000256" key="5">
    <source>
        <dbReference type="SAM" id="Phobius"/>
    </source>
</evidence>
<keyword evidence="3" id="KW-0560">Oxidoreductase</keyword>
<dbReference type="Pfam" id="PF00296">
    <property type="entry name" value="Bac_luciferase"/>
    <property type="match status" value="1"/>
</dbReference>
<reference evidence="7" key="1">
    <citation type="journal article" date="2019" name="Emerg. Microbes Infect.">
        <title>Comprehensive subspecies identification of 175 nontuberculous mycobacteria species based on 7547 genomic profiles.</title>
        <authorList>
            <person name="Matsumoto Y."/>
            <person name="Kinjo T."/>
            <person name="Motooka D."/>
            <person name="Nabeya D."/>
            <person name="Jung N."/>
            <person name="Uechi K."/>
            <person name="Horii T."/>
            <person name="Iida T."/>
            <person name="Fujita J."/>
            <person name="Nakamura S."/>
        </authorList>
    </citation>
    <scope>NUCLEOTIDE SEQUENCE [LARGE SCALE GENOMIC DNA]</scope>
    <source>
        <strain evidence="7">JCM 13671</strain>
    </source>
</reference>
<evidence type="ECO:0000256" key="1">
    <source>
        <dbReference type="ARBA" id="ARBA00022630"/>
    </source>
</evidence>
<evidence type="ECO:0000256" key="2">
    <source>
        <dbReference type="ARBA" id="ARBA00022643"/>
    </source>
</evidence>
<protein>
    <recommendedName>
        <fullName evidence="6">Luciferase-like domain-containing protein</fullName>
    </recommendedName>
</protein>
<dbReference type="Gene3D" id="3.20.20.30">
    <property type="entry name" value="Luciferase-like domain"/>
    <property type="match status" value="1"/>
</dbReference>
<gene>
    <name evidence="7" type="ORF">MCNF_29220</name>
</gene>
<sequence>MIPEAWGFAFRQTGPMRIGVVFPQTELGGDPGALRSYAQAVEELGFTHILAYDHVLGADPAVHQGWQGPYDVHTTFHEPFVMFGFLAAVTTLELVTGVIILPQRQTALVAKQAAEVDLLTNGRFRLGIGVGWNPVEYEALGENFSNRGRRSEEQVDVMRRLWTEQTVTYTGKHHQITGAGLAPLPTRSIPVWFGAASERAYARAGRLGDGWFPMMEPGPALDDARGHVVKAAEDAGRDAAALGMEGRVTWVGDPDKAASGLTAWKDAGATHVSVNTMKAGLATVDDHVAALARVAADAGLHR</sequence>
<reference evidence="7" key="2">
    <citation type="submission" date="2020-02" db="EMBL/GenBank/DDBJ databases">
        <authorList>
            <person name="Matsumoto Y."/>
            <person name="Motooka D."/>
            <person name="Nakamura S."/>
        </authorList>
    </citation>
    <scope>NUCLEOTIDE SEQUENCE</scope>
    <source>
        <strain evidence="7">JCM 13671</strain>
    </source>
</reference>
<dbReference type="InterPro" id="IPR011251">
    <property type="entry name" value="Luciferase-like_dom"/>
</dbReference>
<keyword evidence="2" id="KW-0288">FMN</keyword>
<organism evidence="7 8">
    <name type="scientific">Mycolicibacterium confluentis</name>
    <dbReference type="NCBI Taxonomy" id="28047"/>
    <lineage>
        <taxon>Bacteria</taxon>
        <taxon>Bacillati</taxon>
        <taxon>Actinomycetota</taxon>
        <taxon>Actinomycetes</taxon>
        <taxon>Mycobacteriales</taxon>
        <taxon>Mycobacteriaceae</taxon>
        <taxon>Mycolicibacterium</taxon>
    </lineage>
</organism>
<keyword evidence="5" id="KW-0812">Transmembrane</keyword>